<evidence type="ECO:0000313" key="1">
    <source>
        <dbReference type="EMBL" id="QHT31232.1"/>
    </source>
</evidence>
<protein>
    <submittedName>
        <fullName evidence="1">Uncharacterized protein</fullName>
    </submittedName>
</protein>
<proteinExistence type="predicted"/>
<dbReference type="AlphaFoldDB" id="A0A6C0ER84"/>
<name>A0A6C0ER84_9ZZZZ</name>
<organism evidence="1">
    <name type="scientific">viral metagenome</name>
    <dbReference type="NCBI Taxonomy" id="1070528"/>
    <lineage>
        <taxon>unclassified sequences</taxon>
        <taxon>metagenomes</taxon>
        <taxon>organismal metagenomes</taxon>
    </lineage>
</organism>
<dbReference type="EMBL" id="MN738916">
    <property type="protein sequence ID" value="QHT31232.1"/>
    <property type="molecule type" value="Genomic_DNA"/>
</dbReference>
<sequence length="144" mass="16874">MEIIIRNNNRILIKENSKEININDGDIIQYNGIYYKNINDIVRTVNIETTFIGIVENCMSRYDTGVIGIYVKPLYIYDIVNSEWLKIVNLNPPTTKYFLYPHLLMLPQNNYYSGSGHHPLFFLDTCENKSLDEFVDIQKPFILC</sequence>
<reference evidence="1" key="1">
    <citation type="journal article" date="2020" name="Nature">
        <title>Giant virus diversity and host interactions through global metagenomics.</title>
        <authorList>
            <person name="Schulz F."/>
            <person name="Roux S."/>
            <person name="Paez-Espino D."/>
            <person name="Jungbluth S."/>
            <person name="Walsh D.A."/>
            <person name="Denef V.J."/>
            <person name="McMahon K.D."/>
            <person name="Konstantinidis K.T."/>
            <person name="Eloe-Fadrosh E.A."/>
            <person name="Kyrpides N.C."/>
            <person name="Woyke T."/>
        </authorList>
    </citation>
    <scope>NUCLEOTIDE SEQUENCE</scope>
    <source>
        <strain evidence="1">GVMAG-M-3300009155-2</strain>
    </source>
</reference>
<accession>A0A6C0ER84</accession>